<organism evidence="1">
    <name type="scientific">Sesamum angustifolium</name>
    <dbReference type="NCBI Taxonomy" id="2727405"/>
    <lineage>
        <taxon>Eukaryota</taxon>
        <taxon>Viridiplantae</taxon>
        <taxon>Streptophyta</taxon>
        <taxon>Embryophyta</taxon>
        <taxon>Tracheophyta</taxon>
        <taxon>Spermatophyta</taxon>
        <taxon>Magnoliopsida</taxon>
        <taxon>eudicotyledons</taxon>
        <taxon>Gunneridae</taxon>
        <taxon>Pentapetalae</taxon>
        <taxon>asterids</taxon>
        <taxon>lamiids</taxon>
        <taxon>Lamiales</taxon>
        <taxon>Pedaliaceae</taxon>
        <taxon>Sesamum</taxon>
    </lineage>
</organism>
<gene>
    <name evidence="1" type="ORF">Sangu_1200100</name>
</gene>
<sequence length="81" mass="8357">MAAPGWLAGKRAAIVSTGCGGAGGGQISGVIRFTERGQTNGDGNTEQCFVADKQITIASIVGGSAKLCRVWWWGRSDSTLN</sequence>
<dbReference type="AlphaFoldDB" id="A0AAW2NGK3"/>
<comment type="caution">
    <text evidence="1">The sequence shown here is derived from an EMBL/GenBank/DDBJ whole genome shotgun (WGS) entry which is preliminary data.</text>
</comment>
<proteinExistence type="predicted"/>
<name>A0AAW2NGK3_9LAMI</name>
<evidence type="ECO:0000313" key="1">
    <source>
        <dbReference type="EMBL" id="KAL0343127.1"/>
    </source>
</evidence>
<protein>
    <submittedName>
        <fullName evidence="1">Uncharacterized protein</fullName>
    </submittedName>
</protein>
<reference evidence="1" key="2">
    <citation type="journal article" date="2024" name="Plant">
        <title>Genomic evolution and insights into agronomic trait innovations of Sesamum species.</title>
        <authorList>
            <person name="Miao H."/>
            <person name="Wang L."/>
            <person name="Qu L."/>
            <person name="Liu H."/>
            <person name="Sun Y."/>
            <person name="Le M."/>
            <person name="Wang Q."/>
            <person name="Wei S."/>
            <person name="Zheng Y."/>
            <person name="Lin W."/>
            <person name="Duan Y."/>
            <person name="Cao H."/>
            <person name="Xiong S."/>
            <person name="Wang X."/>
            <person name="Wei L."/>
            <person name="Li C."/>
            <person name="Ma Q."/>
            <person name="Ju M."/>
            <person name="Zhao R."/>
            <person name="Li G."/>
            <person name="Mu C."/>
            <person name="Tian Q."/>
            <person name="Mei H."/>
            <person name="Zhang T."/>
            <person name="Gao T."/>
            <person name="Zhang H."/>
        </authorList>
    </citation>
    <scope>NUCLEOTIDE SEQUENCE</scope>
    <source>
        <strain evidence="1">G01</strain>
    </source>
</reference>
<accession>A0AAW2NGK3</accession>
<reference evidence="1" key="1">
    <citation type="submission" date="2020-06" db="EMBL/GenBank/DDBJ databases">
        <authorList>
            <person name="Li T."/>
            <person name="Hu X."/>
            <person name="Zhang T."/>
            <person name="Song X."/>
            <person name="Zhang H."/>
            <person name="Dai N."/>
            <person name="Sheng W."/>
            <person name="Hou X."/>
            <person name="Wei L."/>
        </authorList>
    </citation>
    <scope>NUCLEOTIDE SEQUENCE</scope>
    <source>
        <strain evidence="1">G01</strain>
        <tissue evidence="1">Leaf</tissue>
    </source>
</reference>
<dbReference type="EMBL" id="JACGWK010000007">
    <property type="protein sequence ID" value="KAL0343127.1"/>
    <property type="molecule type" value="Genomic_DNA"/>
</dbReference>